<sequence>MSWTAICLLLLSISVISGEIQDVASNTTMHPGEMPITIAPLEEHKITHLLSFTTLLRPKATTAEPEPLPSPKPLVNAVNSTVTSAGVPLEQGHATRQAKEASHKRDSRQLGYPNMGALNAGFAGPGSAVNNLRIPNPISLGNQQLPFDYYG</sequence>
<feature type="chain" id="PRO_5008899174" evidence="2">
    <location>
        <begin position="19"/>
        <end position="151"/>
    </location>
</feature>
<dbReference type="AlphaFoldDB" id="A0A1D1W485"/>
<keyword evidence="2" id="KW-0732">Signal</keyword>
<accession>A0A1D1W485</accession>
<evidence type="ECO:0000256" key="1">
    <source>
        <dbReference type="SAM" id="MobiDB-lite"/>
    </source>
</evidence>
<comment type="caution">
    <text evidence="3">The sequence shown here is derived from an EMBL/GenBank/DDBJ whole genome shotgun (WGS) entry which is preliminary data.</text>
</comment>
<name>A0A1D1W485_RAMVA</name>
<proteinExistence type="predicted"/>
<feature type="compositionally biased region" description="Basic and acidic residues" evidence="1">
    <location>
        <begin position="97"/>
        <end position="108"/>
    </location>
</feature>
<gene>
    <name evidence="3" type="primary">RvY_17974-1</name>
    <name evidence="3" type="synonym">RvY_17974.1</name>
    <name evidence="3" type="ORF">RvY_17974</name>
</gene>
<feature type="region of interest" description="Disordered" evidence="1">
    <location>
        <begin position="91"/>
        <end position="113"/>
    </location>
</feature>
<dbReference type="EMBL" id="BDGG01000017">
    <property type="protein sequence ID" value="GAV08251.1"/>
    <property type="molecule type" value="Genomic_DNA"/>
</dbReference>
<protein>
    <submittedName>
        <fullName evidence="3">Uncharacterized protein</fullName>
    </submittedName>
</protein>
<organism evidence="3 4">
    <name type="scientific">Ramazzottius varieornatus</name>
    <name type="common">Water bear</name>
    <name type="synonym">Tardigrade</name>
    <dbReference type="NCBI Taxonomy" id="947166"/>
    <lineage>
        <taxon>Eukaryota</taxon>
        <taxon>Metazoa</taxon>
        <taxon>Ecdysozoa</taxon>
        <taxon>Tardigrada</taxon>
        <taxon>Eutardigrada</taxon>
        <taxon>Parachela</taxon>
        <taxon>Hypsibioidea</taxon>
        <taxon>Ramazzottiidae</taxon>
        <taxon>Ramazzottius</taxon>
    </lineage>
</organism>
<evidence type="ECO:0000313" key="4">
    <source>
        <dbReference type="Proteomes" id="UP000186922"/>
    </source>
</evidence>
<feature type="signal peptide" evidence="2">
    <location>
        <begin position="1"/>
        <end position="18"/>
    </location>
</feature>
<dbReference type="Proteomes" id="UP000186922">
    <property type="component" value="Unassembled WGS sequence"/>
</dbReference>
<evidence type="ECO:0000256" key="2">
    <source>
        <dbReference type="SAM" id="SignalP"/>
    </source>
</evidence>
<evidence type="ECO:0000313" key="3">
    <source>
        <dbReference type="EMBL" id="GAV08251.1"/>
    </source>
</evidence>
<keyword evidence="4" id="KW-1185">Reference proteome</keyword>
<reference evidence="3 4" key="1">
    <citation type="journal article" date="2016" name="Nat. Commun.">
        <title>Extremotolerant tardigrade genome and improved radiotolerance of human cultured cells by tardigrade-unique protein.</title>
        <authorList>
            <person name="Hashimoto T."/>
            <person name="Horikawa D.D."/>
            <person name="Saito Y."/>
            <person name="Kuwahara H."/>
            <person name="Kozuka-Hata H."/>
            <person name="Shin-I T."/>
            <person name="Minakuchi Y."/>
            <person name="Ohishi K."/>
            <person name="Motoyama A."/>
            <person name="Aizu T."/>
            <person name="Enomoto A."/>
            <person name="Kondo K."/>
            <person name="Tanaka S."/>
            <person name="Hara Y."/>
            <person name="Koshikawa S."/>
            <person name="Sagara H."/>
            <person name="Miura T."/>
            <person name="Yokobori S."/>
            <person name="Miyagawa K."/>
            <person name="Suzuki Y."/>
            <person name="Kubo T."/>
            <person name="Oyama M."/>
            <person name="Kohara Y."/>
            <person name="Fujiyama A."/>
            <person name="Arakawa K."/>
            <person name="Katayama T."/>
            <person name="Toyoda A."/>
            <person name="Kunieda T."/>
        </authorList>
    </citation>
    <scope>NUCLEOTIDE SEQUENCE [LARGE SCALE GENOMIC DNA]</scope>
    <source>
        <strain evidence="3 4">YOKOZUNA-1</strain>
    </source>
</reference>